<dbReference type="VEuPathDB" id="CryptoDB:Vbra_3112"/>
<evidence type="ECO:0000259" key="9">
    <source>
        <dbReference type="PROSITE" id="PS50011"/>
    </source>
</evidence>
<dbReference type="GO" id="GO:0004672">
    <property type="term" value="F:protein kinase activity"/>
    <property type="evidence" value="ECO:0007669"/>
    <property type="project" value="InterPro"/>
</dbReference>
<evidence type="ECO:0000256" key="4">
    <source>
        <dbReference type="ARBA" id="ARBA00022777"/>
    </source>
</evidence>
<dbReference type="PROSITE" id="PS00108">
    <property type="entry name" value="PROTEIN_KINASE_ST"/>
    <property type="match status" value="1"/>
</dbReference>
<dbReference type="PANTHER" id="PTHR24198:SF165">
    <property type="entry name" value="ANKYRIN REPEAT-CONTAINING PROTEIN-RELATED"/>
    <property type="match status" value="1"/>
</dbReference>
<protein>
    <recommendedName>
        <fullName evidence="9">Protein kinase domain-containing protein</fullName>
    </recommendedName>
</protein>
<keyword evidence="11" id="KW-1185">Reference proteome</keyword>
<dbReference type="Gene3D" id="1.10.510.10">
    <property type="entry name" value="Transferase(Phosphotransferase) domain 1"/>
    <property type="match status" value="1"/>
</dbReference>
<dbReference type="PANTHER" id="PTHR24198">
    <property type="entry name" value="ANKYRIN REPEAT AND PROTEIN KINASE DOMAIN-CONTAINING PROTEIN"/>
    <property type="match status" value="1"/>
</dbReference>
<dbReference type="SUPFAM" id="SSF56112">
    <property type="entry name" value="Protein kinase-like (PK-like)"/>
    <property type="match status" value="1"/>
</dbReference>
<accession>A0A0G4G1Y1</accession>
<feature type="domain" description="Protein kinase" evidence="9">
    <location>
        <begin position="18"/>
        <end position="282"/>
    </location>
</feature>
<dbReference type="Proteomes" id="UP000041254">
    <property type="component" value="Unassembled WGS sequence"/>
</dbReference>
<feature type="binding site" evidence="8">
    <location>
        <position position="45"/>
    </location>
    <ligand>
        <name>ATP</name>
        <dbReference type="ChEBI" id="CHEBI:30616"/>
    </ligand>
</feature>
<reference evidence="10 11" key="1">
    <citation type="submission" date="2014-11" db="EMBL/GenBank/DDBJ databases">
        <authorList>
            <person name="Zhu J."/>
            <person name="Qi W."/>
            <person name="Song R."/>
        </authorList>
    </citation>
    <scope>NUCLEOTIDE SEQUENCE [LARGE SCALE GENOMIC DNA]</scope>
</reference>
<dbReference type="PROSITE" id="PS50297">
    <property type="entry name" value="ANK_REP_REGION"/>
    <property type="match status" value="2"/>
</dbReference>
<keyword evidence="5 8" id="KW-0067">ATP-binding</keyword>
<dbReference type="SMART" id="SM00248">
    <property type="entry name" value="ANK"/>
    <property type="match status" value="14"/>
</dbReference>
<evidence type="ECO:0000256" key="1">
    <source>
        <dbReference type="ARBA" id="ARBA00022679"/>
    </source>
</evidence>
<evidence type="ECO:0000256" key="5">
    <source>
        <dbReference type="ARBA" id="ARBA00022840"/>
    </source>
</evidence>
<keyword evidence="4" id="KW-0418">Kinase</keyword>
<proteinExistence type="predicted"/>
<keyword evidence="2" id="KW-0677">Repeat</keyword>
<feature type="repeat" description="ANK" evidence="7">
    <location>
        <begin position="823"/>
        <end position="843"/>
    </location>
</feature>
<feature type="repeat" description="ANK" evidence="7">
    <location>
        <begin position="860"/>
        <end position="887"/>
    </location>
</feature>
<keyword evidence="1" id="KW-0808">Transferase</keyword>
<dbReference type="STRING" id="1169540.A0A0G4G1Y1"/>
<evidence type="ECO:0000256" key="2">
    <source>
        <dbReference type="ARBA" id="ARBA00022737"/>
    </source>
</evidence>
<evidence type="ECO:0000256" key="6">
    <source>
        <dbReference type="ARBA" id="ARBA00023043"/>
    </source>
</evidence>
<evidence type="ECO:0000256" key="7">
    <source>
        <dbReference type="PROSITE-ProRule" id="PRU00023"/>
    </source>
</evidence>
<dbReference type="InterPro" id="IPR000719">
    <property type="entry name" value="Prot_kinase_dom"/>
</dbReference>
<dbReference type="InterPro" id="IPR036770">
    <property type="entry name" value="Ankyrin_rpt-contain_sf"/>
</dbReference>
<dbReference type="PROSITE" id="PS50011">
    <property type="entry name" value="PROTEIN_KINASE_DOM"/>
    <property type="match status" value="1"/>
</dbReference>
<dbReference type="FunFam" id="3.30.200.20:FF:000180">
    <property type="entry name" value="serine/threonine-protein kinase STY46-like"/>
    <property type="match status" value="1"/>
</dbReference>
<dbReference type="SMART" id="SM00220">
    <property type="entry name" value="S_TKc"/>
    <property type="match status" value="1"/>
</dbReference>
<dbReference type="EMBL" id="CDMY01000549">
    <property type="protein sequence ID" value="CEM22051.1"/>
    <property type="molecule type" value="Genomic_DNA"/>
</dbReference>
<dbReference type="InterPro" id="IPR008271">
    <property type="entry name" value="Ser/Thr_kinase_AS"/>
</dbReference>
<keyword evidence="6 7" id="KW-0040">ANK repeat</keyword>
<dbReference type="GO" id="GO:0005524">
    <property type="term" value="F:ATP binding"/>
    <property type="evidence" value="ECO:0007669"/>
    <property type="project" value="UniProtKB-UniRule"/>
</dbReference>
<evidence type="ECO:0000313" key="11">
    <source>
        <dbReference type="Proteomes" id="UP000041254"/>
    </source>
</evidence>
<dbReference type="PROSITE" id="PS50088">
    <property type="entry name" value="ANK_REPEAT"/>
    <property type="match status" value="2"/>
</dbReference>
<dbReference type="Pfam" id="PF12796">
    <property type="entry name" value="Ank_2"/>
    <property type="match status" value="5"/>
</dbReference>
<dbReference type="OrthoDB" id="4062651at2759"/>
<dbReference type="SUPFAM" id="SSF48403">
    <property type="entry name" value="Ankyrin repeat"/>
    <property type="match status" value="2"/>
</dbReference>
<dbReference type="InterPro" id="IPR011009">
    <property type="entry name" value="Kinase-like_dom_sf"/>
</dbReference>
<evidence type="ECO:0000256" key="3">
    <source>
        <dbReference type="ARBA" id="ARBA00022741"/>
    </source>
</evidence>
<dbReference type="InParanoid" id="A0A0G4G1Y1"/>
<organism evidence="10 11">
    <name type="scientific">Vitrella brassicaformis (strain CCMP3155)</name>
    <dbReference type="NCBI Taxonomy" id="1169540"/>
    <lineage>
        <taxon>Eukaryota</taxon>
        <taxon>Sar</taxon>
        <taxon>Alveolata</taxon>
        <taxon>Colpodellida</taxon>
        <taxon>Vitrellaceae</taxon>
        <taxon>Vitrella</taxon>
    </lineage>
</organism>
<dbReference type="PROSITE" id="PS00107">
    <property type="entry name" value="PROTEIN_KINASE_ATP"/>
    <property type="match status" value="1"/>
</dbReference>
<dbReference type="InterPro" id="IPR002110">
    <property type="entry name" value="Ankyrin_rpt"/>
</dbReference>
<dbReference type="Gene3D" id="1.25.40.20">
    <property type="entry name" value="Ankyrin repeat-containing domain"/>
    <property type="match status" value="3"/>
</dbReference>
<name>A0A0G4G1Y1_VITBC</name>
<gene>
    <name evidence="10" type="ORF">Vbra_3112</name>
</gene>
<dbReference type="Pfam" id="PF00069">
    <property type="entry name" value="Pkinase"/>
    <property type="match status" value="1"/>
</dbReference>
<dbReference type="PhylomeDB" id="A0A0G4G1Y1"/>
<dbReference type="AlphaFoldDB" id="A0A0G4G1Y1"/>
<evidence type="ECO:0000313" key="10">
    <source>
        <dbReference type="EMBL" id="CEM22051.1"/>
    </source>
</evidence>
<keyword evidence="3 8" id="KW-0547">Nucleotide-binding</keyword>
<sequence>MPTPIYDFIQEHELEFQAGPDSFLGSGAFGCVVKAKWNGKPVAVKILNHANIEEVRKEVHVLSHVQHPNLIKFLGLAVAEKNGKLMIVTEHCIGGTLHTYLADLKERLDDSLRQKLAVQVCEGVAALHAHKVVHRDLKPANILVDGQGDVKLSDFGLARFIEGTSRSVAMGAGTHGFMAPEAYDPTKRLTLASDIWGLGGILVEILGGKKPFPQLSGLTPELAMVEAMRLYKERVKPEIPTGKLFPPHVRQIIERCFDYEPSKRPTAKEVLDALKGPPRPVTPNPRPMDSNEANTITLPKKPISVPVSPSPSPVPREKDIFAAVKADDFESVTQLLQDHGKSKLEKRDNSKNTPFLIASGEGHDKIMRLMYVKYGVLILKQKNTLDQWTAMHWAARHDRVEAVILLLELGGPELLYECTKDGATAFLIAAFHGHVRTMKEMHSTEGEALLRQSNHYGDTALHGAVEGSHSSAVTQLLEWDPSLLEIRNKNSMAKYKSSTEEVLIGSHDSDNAIFEAARAGDRGSVRGLLAKHGPELLDKQDNLGGTPFIIAALKGRVGVMQVMYNEYGSSILQQTNTSHGGPAMHYAAMSGHVGAVDLLLKWSSPMLYAHNSRGDTPFICAAANGHLEVLKAMHAKGGNGLLSPKAVDGNTALHHAAINAHHTGHSEIVDQLLEWAGAALLDIKNNLGKTAWDLAERKLEIREIMAKHKEQRGAMKYVRGQSDIFEAVRANDVQSVAHLIDTEKEILDKREEGYFKLKPFIVAAKEGHVGVMSVIYCSKPDILQQTDVTGWNAMHIAAREGHAAAVKQLLEWDAKLLYSCTASGETPLMLAARNGHVDVIQAMHRKAGGRHDLLKQKDNNGETALHCAVFWGHTEVVSQLLEWGGGVLLDIKIKTGKTPWDISFQLQCPRAARSEIEGIVKKYKR</sequence>
<evidence type="ECO:0000256" key="8">
    <source>
        <dbReference type="PROSITE-ProRule" id="PRU10141"/>
    </source>
</evidence>
<dbReference type="OMA" id="NQHADIA"/>
<dbReference type="Gene3D" id="3.30.200.20">
    <property type="entry name" value="Phosphorylase Kinase, domain 1"/>
    <property type="match status" value="1"/>
</dbReference>
<dbReference type="InterPro" id="IPR017441">
    <property type="entry name" value="Protein_kinase_ATP_BS"/>
</dbReference>